<name>A0ACC0EIN7_9BASI</name>
<reference evidence="1 2" key="3">
    <citation type="journal article" date="2022" name="Microbiol. Spectr.">
        <title>Folding features and dynamics of 3D genome architecture in plant fungal pathogens.</title>
        <authorList>
            <person name="Xia C."/>
        </authorList>
    </citation>
    <scope>NUCLEOTIDE SEQUENCE [LARGE SCALE GENOMIC DNA]</scope>
    <source>
        <strain evidence="1 2">93-210</strain>
    </source>
</reference>
<reference evidence="2" key="2">
    <citation type="journal article" date="2018" name="Mol. Plant Microbe Interact.">
        <title>Genome sequence resources for the wheat stripe rust pathogen (Puccinia striiformis f. sp. tritici) and the barley stripe rust pathogen (Puccinia striiformis f. sp. hordei).</title>
        <authorList>
            <person name="Xia C."/>
            <person name="Wang M."/>
            <person name="Yin C."/>
            <person name="Cornejo O.E."/>
            <person name="Hulbert S.H."/>
            <person name="Chen X."/>
        </authorList>
    </citation>
    <scope>NUCLEOTIDE SEQUENCE [LARGE SCALE GENOMIC DNA]</scope>
    <source>
        <strain evidence="2">93-210</strain>
    </source>
</reference>
<proteinExistence type="predicted"/>
<keyword evidence="2" id="KW-1185">Reference proteome</keyword>
<organism evidence="1 2">
    <name type="scientific">Puccinia striiformis f. sp. tritici</name>
    <dbReference type="NCBI Taxonomy" id="168172"/>
    <lineage>
        <taxon>Eukaryota</taxon>
        <taxon>Fungi</taxon>
        <taxon>Dikarya</taxon>
        <taxon>Basidiomycota</taxon>
        <taxon>Pucciniomycotina</taxon>
        <taxon>Pucciniomycetes</taxon>
        <taxon>Pucciniales</taxon>
        <taxon>Pucciniaceae</taxon>
        <taxon>Puccinia</taxon>
    </lineage>
</organism>
<dbReference type="EMBL" id="CM045870">
    <property type="protein sequence ID" value="KAI7953979.1"/>
    <property type="molecule type" value="Genomic_DNA"/>
</dbReference>
<dbReference type="Proteomes" id="UP001060170">
    <property type="component" value="Chromosome 6"/>
</dbReference>
<sequence length="98" mass="11481">MLRYFTMSSLDWEDEQQQVLPTDPNEIVAVVAEITLNDMDTPDEAVHQTRIDRTTFFRSLDLYICQSPSFHSSSNLIWHKIIERTRTGYPNRSDIDNC</sequence>
<protein>
    <submittedName>
        <fullName evidence="1">Uncharacterized protein</fullName>
    </submittedName>
</protein>
<evidence type="ECO:0000313" key="2">
    <source>
        <dbReference type="Proteomes" id="UP001060170"/>
    </source>
</evidence>
<gene>
    <name evidence="1" type="ORF">MJO28_006526</name>
</gene>
<evidence type="ECO:0000313" key="1">
    <source>
        <dbReference type="EMBL" id="KAI7953979.1"/>
    </source>
</evidence>
<accession>A0ACC0EIN7</accession>
<reference evidence="2" key="1">
    <citation type="journal article" date="2018" name="BMC Genomics">
        <title>Genomic insights into host adaptation between the wheat stripe rust pathogen (Puccinia striiformis f. sp. tritici) and the barley stripe rust pathogen (Puccinia striiformis f. sp. hordei).</title>
        <authorList>
            <person name="Xia C."/>
            <person name="Wang M."/>
            <person name="Yin C."/>
            <person name="Cornejo O.E."/>
            <person name="Hulbert S.H."/>
            <person name="Chen X."/>
        </authorList>
    </citation>
    <scope>NUCLEOTIDE SEQUENCE [LARGE SCALE GENOMIC DNA]</scope>
    <source>
        <strain evidence="2">93-210</strain>
    </source>
</reference>
<comment type="caution">
    <text evidence="1">The sequence shown here is derived from an EMBL/GenBank/DDBJ whole genome shotgun (WGS) entry which is preliminary data.</text>
</comment>